<evidence type="ECO:0000313" key="4">
    <source>
        <dbReference type="EMBL" id="PYY27921.1"/>
    </source>
</evidence>
<feature type="transmembrane region" description="Helical" evidence="2">
    <location>
        <begin position="49"/>
        <end position="71"/>
    </location>
</feature>
<dbReference type="GO" id="GO:0005886">
    <property type="term" value="C:plasma membrane"/>
    <property type="evidence" value="ECO:0007669"/>
    <property type="project" value="TreeGrafter"/>
</dbReference>
<sequence>MEWVTEVIGQYGYGAIYILLAIGIVGLPIPDEIMMVTIGYLSSIHVLSYPLSVLLGFLGTVTGMTVSYWIGRRFGKPLLLRFGKYLFLTPNKLEKVERLFERYAQWTIIFGYYIPGVRHLTCYVSGISGINFRKYFIISSIGALIWCLIFVTIGYGVGGVI</sequence>
<dbReference type="AlphaFoldDB" id="A0A2W0CW82"/>
<comment type="caution">
    <text evidence="4">The sequence shown here is derived from an EMBL/GenBank/DDBJ whole genome shotgun (WGS) entry which is preliminary data.</text>
</comment>
<dbReference type="RefSeq" id="WP_110821550.1">
    <property type="nucleotide sequence ID" value="NZ_PRLG01000021.1"/>
</dbReference>
<evidence type="ECO:0000313" key="5">
    <source>
        <dbReference type="Proteomes" id="UP000247459"/>
    </source>
</evidence>
<keyword evidence="4" id="KW-0378">Hydrolase</keyword>
<dbReference type="Pfam" id="PF09335">
    <property type="entry name" value="VTT_dom"/>
    <property type="match status" value="1"/>
</dbReference>
<dbReference type="InterPro" id="IPR032816">
    <property type="entry name" value="VTT_dom"/>
</dbReference>
<dbReference type="EC" id="3.1.3.1" evidence="4"/>
<proteinExistence type="inferred from homology"/>
<dbReference type="Proteomes" id="UP000247459">
    <property type="component" value="Unassembled WGS sequence"/>
</dbReference>
<dbReference type="EMBL" id="PRLG01000021">
    <property type="protein sequence ID" value="PYY27921.1"/>
    <property type="molecule type" value="Genomic_DNA"/>
</dbReference>
<dbReference type="InterPro" id="IPR051311">
    <property type="entry name" value="DedA_domain"/>
</dbReference>
<accession>A0A2W0CW82</accession>
<keyword evidence="2" id="KW-0812">Transmembrane</keyword>
<dbReference type="PANTHER" id="PTHR42709:SF9">
    <property type="entry name" value="ALKALINE PHOSPHATASE LIKE PROTEIN"/>
    <property type="match status" value="1"/>
</dbReference>
<dbReference type="OrthoDB" id="9782291at2"/>
<name>A0A2W0CW82_9BACL</name>
<keyword evidence="2" id="KW-0472">Membrane</keyword>
<keyword evidence="2" id="KW-1133">Transmembrane helix</keyword>
<evidence type="ECO:0000256" key="1">
    <source>
        <dbReference type="ARBA" id="ARBA00010792"/>
    </source>
</evidence>
<comment type="similarity">
    <text evidence="1">Belongs to the DedA family.</text>
</comment>
<dbReference type="PANTHER" id="PTHR42709">
    <property type="entry name" value="ALKALINE PHOSPHATASE LIKE PROTEIN"/>
    <property type="match status" value="1"/>
</dbReference>
<feature type="transmembrane region" description="Helical" evidence="2">
    <location>
        <begin position="135"/>
        <end position="157"/>
    </location>
</feature>
<gene>
    <name evidence="4" type="primary">ybfM</name>
    <name evidence="4" type="ORF">PIL02S_04594</name>
</gene>
<organism evidence="4 5">
    <name type="scientific">Paenibacillus illinoisensis</name>
    <dbReference type="NCBI Taxonomy" id="59845"/>
    <lineage>
        <taxon>Bacteria</taxon>
        <taxon>Bacillati</taxon>
        <taxon>Bacillota</taxon>
        <taxon>Bacilli</taxon>
        <taxon>Bacillales</taxon>
        <taxon>Paenibacillaceae</taxon>
        <taxon>Paenibacillus</taxon>
    </lineage>
</organism>
<reference evidence="4 5" key="1">
    <citation type="submission" date="2018-01" db="EMBL/GenBank/DDBJ databases">
        <title>Genome sequence of the PGP bacterium Paenibacillus illinoisensis E3.</title>
        <authorList>
            <person name="Rolli E."/>
            <person name="Marasco R."/>
            <person name="Bessem C."/>
            <person name="Michoud G."/>
            <person name="Gaiarsa S."/>
            <person name="Borin S."/>
            <person name="Daffonchio D."/>
        </authorList>
    </citation>
    <scope>NUCLEOTIDE SEQUENCE [LARGE SCALE GENOMIC DNA]</scope>
    <source>
        <strain evidence="4 5">E3</strain>
    </source>
</reference>
<feature type="transmembrane region" description="Helical" evidence="2">
    <location>
        <begin position="12"/>
        <end position="29"/>
    </location>
</feature>
<evidence type="ECO:0000259" key="3">
    <source>
        <dbReference type="Pfam" id="PF09335"/>
    </source>
</evidence>
<evidence type="ECO:0000256" key="2">
    <source>
        <dbReference type="SAM" id="Phobius"/>
    </source>
</evidence>
<feature type="domain" description="VTT" evidence="3">
    <location>
        <begin position="29"/>
        <end position="155"/>
    </location>
</feature>
<dbReference type="GO" id="GO:0004035">
    <property type="term" value="F:alkaline phosphatase activity"/>
    <property type="evidence" value="ECO:0007669"/>
    <property type="project" value="UniProtKB-EC"/>
</dbReference>
<protein>
    <submittedName>
        <fullName evidence="4">Putative membrane phosphatase YbfM</fullName>
        <ecNumber evidence="4">3.1.3.1</ecNumber>
    </submittedName>
</protein>